<dbReference type="CDD" id="cd00637">
    <property type="entry name" value="7tm_classA_rhodopsin-like"/>
    <property type="match status" value="1"/>
</dbReference>
<feature type="transmembrane region" description="Helical" evidence="5">
    <location>
        <begin position="140"/>
        <end position="162"/>
    </location>
</feature>
<evidence type="ECO:0000313" key="7">
    <source>
        <dbReference type="EMBL" id="KAK0402641.1"/>
    </source>
</evidence>
<dbReference type="EMBL" id="JAUCMV010000004">
    <property type="protein sequence ID" value="KAK0402641.1"/>
    <property type="molecule type" value="Genomic_DNA"/>
</dbReference>
<comment type="subcellular location">
    <subcellularLocation>
        <location evidence="1">Membrane</location>
    </subcellularLocation>
</comment>
<dbReference type="Pfam" id="PF10328">
    <property type="entry name" value="7TM_GPCR_Srx"/>
    <property type="match status" value="1"/>
</dbReference>
<sequence>MSSTNDSFIFGAELLGRGHPTSEDRYVGTTMLLLALSAVLLGIYNLYIMKKMDIFHNAFGWFWASRTVGEVGCNLVHVLYSGPVTVLQPVNIPPAMGVWAFEVGYFFACHACVMHQAVSVNRMMAVCFPIKYRHIFTLKFCIIVIAVLWIEVFFVLLAYVVIPCNMVGYSPTLYEYVFVKCNGSVGRGHSVVGTVVNRLCFAVCLATVFCDLMTFSKILKSRLERNQCATFNRDVRFFCQTSVQNITTLIITHINNALALILFNPEVRDRIFQIERTSPTDAKARRPSLISSKIAHLPAATNTMLPKSTSLPPIPTTRY</sequence>
<dbReference type="SUPFAM" id="SSF81321">
    <property type="entry name" value="Family A G protein-coupled receptor-like"/>
    <property type="match status" value="1"/>
</dbReference>
<name>A0AA39HCD3_9BILA</name>
<dbReference type="AlphaFoldDB" id="A0AA39HCD3"/>
<dbReference type="InterPro" id="IPR019430">
    <property type="entry name" value="7TM_GPCR_serpentine_rcpt_Srx"/>
</dbReference>
<feature type="transmembrane region" description="Helical" evidence="5">
    <location>
        <begin position="195"/>
        <end position="215"/>
    </location>
</feature>
<keyword evidence="4 5" id="KW-0472">Membrane</keyword>
<protein>
    <recommendedName>
        <fullName evidence="6">G-protein coupled receptors family 1 profile domain-containing protein</fullName>
    </recommendedName>
</protein>
<dbReference type="Gene3D" id="1.20.1070.10">
    <property type="entry name" value="Rhodopsin 7-helix transmembrane proteins"/>
    <property type="match status" value="1"/>
</dbReference>
<dbReference type="PROSITE" id="PS50262">
    <property type="entry name" value="G_PROTEIN_RECEP_F1_2"/>
    <property type="match status" value="1"/>
</dbReference>
<organism evidence="7 8">
    <name type="scientific">Steinernema hermaphroditum</name>
    <dbReference type="NCBI Taxonomy" id="289476"/>
    <lineage>
        <taxon>Eukaryota</taxon>
        <taxon>Metazoa</taxon>
        <taxon>Ecdysozoa</taxon>
        <taxon>Nematoda</taxon>
        <taxon>Chromadorea</taxon>
        <taxon>Rhabditida</taxon>
        <taxon>Tylenchina</taxon>
        <taxon>Panagrolaimomorpha</taxon>
        <taxon>Strongyloidoidea</taxon>
        <taxon>Steinernematidae</taxon>
        <taxon>Steinernema</taxon>
    </lineage>
</organism>
<proteinExistence type="predicted"/>
<keyword evidence="3 5" id="KW-1133">Transmembrane helix</keyword>
<dbReference type="PANTHER" id="PTHR23017">
    <property type="entry name" value="SERPENTINE RECEPTOR, CLASS X"/>
    <property type="match status" value="1"/>
</dbReference>
<evidence type="ECO:0000256" key="4">
    <source>
        <dbReference type="ARBA" id="ARBA00023136"/>
    </source>
</evidence>
<evidence type="ECO:0000256" key="1">
    <source>
        <dbReference type="ARBA" id="ARBA00004370"/>
    </source>
</evidence>
<evidence type="ECO:0000256" key="2">
    <source>
        <dbReference type="ARBA" id="ARBA00022692"/>
    </source>
</evidence>
<evidence type="ECO:0000313" key="8">
    <source>
        <dbReference type="Proteomes" id="UP001175271"/>
    </source>
</evidence>
<evidence type="ECO:0000259" key="6">
    <source>
        <dbReference type="PROSITE" id="PS50262"/>
    </source>
</evidence>
<dbReference type="InterPro" id="IPR017452">
    <property type="entry name" value="GPCR_Rhodpsn_7TM"/>
</dbReference>
<dbReference type="PANTHER" id="PTHR23017:SF3">
    <property type="entry name" value="G-PROTEIN COUPLED RECEPTORS FAMILY 1 PROFILE DOMAIN-CONTAINING PROTEIN"/>
    <property type="match status" value="1"/>
</dbReference>
<dbReference type="GO" id="GO:0016020">
    <property type="term" value="C:membrane"/>
    <property type="evidence" value="ECO:0007669"/>
    <property type="project" value="UniProtKB-SubCell"/>
</dbReference>
<keyword evidence="2 5" id="KW-0812">Transmembrane</keyword>
<keyword evidence="8" id="KW-1185">Reference proteome</keyword>
<evidence type="ECO:0000256" key="5">
    <source>
        <dbReference type="SAM" id="Phobius"/>
    </source>
</evidence>
<reference evidence="7" key="1">
    <citation type="submission" date="2023-06" db="EMBL/GenBank/DDBJ databases">
        <title>Genomic analysis of the entomopathogenic nematode Steinernema hermaphroditum.</title>
        <authorList>
            <person name="Schwarz E.M."/>
            <person name="Heppert J.K."/>
            <person name="Baniya A."/>
            <person name="Schwartz H.T."/>
            <person name="Tan C.-H."/>
            <person name="Antoshechkin I."/>
            <person name="Sternberg P.W."/>
            <person name="Goodrich-Blair H."/>
            <person name="Dillman A.R."/>
        </authorList>
    </citation>
    <scope>NUCLEOTIDE SEQUENCE</scope>
    <source>
        <strain evidence="7">PS9179</strain>
        <tissue evidence="7">Whole animal</tissue>
    </source>
</reference>
<feature type="domain" description="G-protein coupled receptors family 1 profile" evidence="6">
    <location>
        <begin position="117"/>
        <end position="221"/>
    </location>
</feature>
<dbReference type="Proteomes" id="UP001175271">
    <property type="component" value="Unassembled WGS sequence"/>
</dbReference>
<gene>
    <name evidence="7" type="ORF">QR680_016446</name>
</gene>
<accession>A0AA39HCD3</accession>
<comment type="caution">
    <text evidence="7">The sequence shown here is derived from an EMBL/GenBank/DDBJ whole genome shotgun (WGS) entry which is preliminary data.</text>
</comment>
<feature type="transmembrane region" description="Helical" evidence="5">
    <location>
        <begin position="26"/>
        <end position="47"/>
    </location>
</feature>
<evidence type="ECO:0000256" key="3">
    <source>
        <dbReference type="ARBA" id="ARBA00022989"/>
    </source>
</evidence>